<comment type="caution">
    <text evidence="1">The sequence shown here is derived from an EMBL/GenBank/DDBJ whole genome shotgun (WGS) entry which is preliminary data.</text>
</comment>
<protein>
    <submittedName>
        <fullName evidence="1">Uncharacterized protein</fullName>
    </submittedName>
</protein>
<evidence type="ECO:0000313" key="1">
    <source>
        <dbReference type="EMBL" id="GAH69461.1"/>
    </source>
</evidence>
<organism evidence="1">
    <name type="scientific">marine sediment metagenome</name>
    <dbReference type="NCBI Taxonomy" id="412755"/>
    <lineage>
        <taxon>unclassified sequences</taxon>
        <taxon>metagenomes</taxon>
        <taxon>ecological metagenomes</taxon>
    </lineage>
</organism>
<sequence>IGALIASYIWVYKLGRSKAEREARKEALLNRYKLIYVPLTTLLLDSHITIVSAVLHPRISQRVKRAWPYIKKLNLTIGLQKLLDKHGIKTGAEVEFGAPFPLPEVQKIVKEHGQWADNKLTILLQQAGRSQYESSESDEFSLTDEELALLDHIRKKYHQLNRKLMLK</sequence>
<gene>
    <name evidence="1" type="ORF">S03H2_47143</name>
</gene>
<proteinExistence type="predicted"/>
<dbReference type="AlphaFoldDB" id="X1HH48"/>
<reference evidence="1" key="1">
    <citation type="journal article" date="2014" name="Front. Microbiol.">
        <title>High frequency of phylogenetically diverse reductive dehalogenase-homologous genes in deep subseafloor sedimentary metagenomes.</title>
        <authorList>
            <person name="Kawai M."/>
            <person name="Futagami T."/>
            <person name="Toyoda A."/>
            <person name="Takaki Y."/>
            <person name="Nishi S."/>
            <person name="Hori S."/>
            <person name="Arai W."/>
            <person name="Tsubouchi T."/>
            <person name="Morono Y."/>
            <person name="Uchiyama I."/>
            <person name="Ito T."/>
            <person name="Fujiyama A."/>
            <person name="Inagaki F."/>
            <person name="Takami H."/>
        </authorList>
    </citation>
    <scope>NUCLEOTIDE SEQUENCE</scope>
    <source>
        <strain evidence="1">Expedition CK06-06</strain>
    </source>
</reference>
<name>X1HH48_9ZZZZ</name>
<feature type="non-terminal residue" evidence="1">
    <location>
        <position position="1"/>
    </location>
</feature>
<accession>X1HH48</accession>
<dbReference type="EMBL" id="BARU01029661">
    <property type="protein sequence ID" value="GAH69461.1"/>
    <property type="molecule type" value="Genomic_DNA"/>
</dbReference>